<keyword evidence="1" id="KW-0143">Chaperone</keyword>
<evidence type="ECO:0000256" key="1">
    <source>
        <dbReference type="ARBA" id="ARBA00023186"/>
    </source>
</evidence>
<proteinExistence type="predicted"/>
<gene>
    <name evidence="3" type="ORF">RJ640_009741</name>
</gene>
<dbReference type="AlphaFoldDB" id="A0AA88RHY7"/>
<dbReference type="Pfam" id="PF02179">
    <property type="entry name" value="BAG"/>
    <property type="match status" value="1"/>
</dbReference>
<keyword evidence="4" id="KW-1185">Reference proteome</keyword>
<dbReference type="PANTHER" id="PTHR33322">
    <property type="entry name" value="BAG DOMAIN CONTAINING PROTEIN, EXPRESSED"/>
    <property type="match status" value="1"/>
</dbReference>
<dbReference type="GO" id="GO:0006457">
    <property type="term" value="P:protein folding"/>
    <property type="evidence" value="ECO:0007669"/>
    <property type="project" value="TreeGrafter"/>
</dbReference>
<dbReference type="Proteomes" id="UP001187471">
    <property type="component" value="Unassembled WGS sequence"/>
</dbReference>
<evidence type="ECO:0000313" key="4">
    <source>
        <dbReference type="Proteomes" id="UP001187471"/>
    </source>
</evidence>
<name>A0AA88RHY7_9ASTE</name>
<sequence length="115" mass="13401">MTHFEHLIQRQEIGDALRNDGRERIKINEALMEMLLRLDSMSEVDSTVRELRRRVSRQIIGLQEILDVVLGARVESWDGFLRDWDDAVVGIEDEVCRERDGGTAFINFRISSTKR</sequence>
<reference evidence="3" key="1">
    <citation type="submission" date="2022-12" db="EMBL/GenBank/DDBJ databases">
        <title>Draft genome assemblies for two species of Escallonia (Escalloniales).</title>
        <authorList>
            <person name="Chanderbali A."/>
            <person name="Dervinis C."/>
            <person name="Anghel I."/>
            <person name="Soltis D."/>
            <person name="Soltis P."/>
            <person name="Zapata F."/>
        </authorList>
    </citation>
    <scope>NUCLEOTIDE SEQUENCE</scope>
    <source>
        <strain evidence="3">UCBG92.1500</strain>
        <tissue evidence="3">Leaf</tissue>
    </source>
</reference>
<dbReference type="InterPro" id="IPR040400">
    <property type="entry name" value="BAG5/6/7/8"/>
</dbReference>
<protein>
    <recommendedName>
        <fullName evidence="2">BAG domain-containing protein</fullName>
    </recommendedName>
</protein>
<dbReference type="InterPro" id="IPR003103">
    <property type="entry name" value="BAG_domain"/>
</dbReference>
<dbReference type="PANTHER" id="PTHR33322:SF8">
    <property type="entry name" value="BAG FAMILY MOLECULAR CHAPERONE REGULATOR 5, MITOCHONDRIAL"/>
    <property type="match status" value="1"/>
</dbReference>
<evidence type="ECO:0000259" key="2">
    <source>
        <dbReference type="PROSITE" id="PS51035"/>
    </source>
</evidence>
<accession>A0AA88RHY7</accession>
<dbReference type="SUPFAM" id="SSF63491">
    <property type="entry name" value="BAG domain"/>
    <property type="match status" value="1"/>
</dbReference>
<dbReference type="PROSITE" id="PS51035">
    <property type="entry name" value="BAG"/>
    <property type="match status" value="1"/>
</dbReference>
<organism evidence="3 4">
    <name type="scientific">Escallonia rubra</name>
    <dbReference type="NCBI Taxonomy" id="112253"/>
    <lineage>
        <taxon>Eukaryota</taxon>
        <taxon>Viridiplantae</taxon>
        <taxon>Streptophyta</taxon>
        <taxon>Embryophyta</taxon>
        <taxon>Tracheophyta</taxon>
        <taxon>Spermatophyta</taxon>
        <taxon>Magnoliopsida</taxon>
        <taxon>eudicotyledons</taxon>
        <taxon>Gunneridae</taxon>
        <taxon>Pentapetalae</taxon>
        <taxon>asterids</taxon>
        <taxon>campanulids</taxon>
        <taxon>Escalloniales</taxon>
        <taxon>Escalloniaceae</taxon>
        <taxon>Escallonia</taxon>
    </lineage>
</organism>
<comment type="caution">
    <text evidence="3">The sequence shown here is derived from an EMBL/GenBank/DDBJ whole genome shotgun (WGS) entry which is preliminary data.</text>
</comment>
<evidence type="ECO:0000313" key="3">
    <source>
        <dbReference type="EMBL" id="KAK2990003.1"/>
    </source>
</evidence>
<dbReference type="GO" id="GO:0009506">
    <property type="term" value="C:plasmodesma"/>
    <property type="evidence" value="ECO:0007669"/>
    <property type="project" value="TreeGrafter"/>
</dbReference>
<dbReference type="GO" id="GO:0051087">
    <property type="term" value="F:protein-folding chaperone binding"/>
    <property type="evidence" value="ECO:0007669"/>
    <property type="project" value="InterPro"/>
</dbReference>
<dbReference type="EMBL" id="JAVXUO010000677">
    <property type="protein sequence ID" value="KAK2990003.1"/>
    <property type="molecule type" value="Genomic_DNA"/>
</dbReference>
<feature type="domain" description="BAG" evidence="2">
    <location>
        <begin position="8"/>
        <end position="70"/>
    </location>
</feature>